<dbReference type="CDD" id="cd13733">
    <property type="entry name" value="SPRY_PRY_C-I_1"/>
    <property type="match status" value="1"/>
</dbReference>
<dbReference type="STRING" id="372326.A0A1V4K4Q7"/>
<dbReference type="Pfam" id="PF13912">
    <property type="entry name" value="zf-C2H2_6"/>
    <property type="match status" value="2"/>
</dbReference>
<dbReference type="Pfam" id="PF13765">
    <property type="entry name" value="PRY"/>
    <property type="match status" value="1"/>
</dbReference>
<dbReference type="GO" id="GO:0000978">
    <property type="term" value="F:RNA polymerase II cis-regulatory region sequence-specific DNA binding"/>
    <property type="evidence" value="ECO:0007669"/>
    <property type="project" value="TreeGrafter"/>
</dbReference>
<dbReference type="InterPro" id="IPR036236">
    <property type="entry name" value="Znf_C2H2_sf"/>
</dbReference>
<feature type="domain" description="C2H2-type" evidence="13">
    <location>
        <begin position="358"/>
        <end position="385"/>
    </location>
</feature>
<dbReference type="Gene3D" id="2.60.120.920">
    <property type="match status" value="1"/>
</dbReference>
<dbReference type="EMBL" id="LSYS01004492">
    <property type="protein sequence ID" value="OPJ79460.1"/>
    <property type="molecule type" value="Genomic_DNA"/>
</dbReference>
<keyword evidence="16" id="KW-1185">Reference proteome</keyword>
<evidence type="ECO:0000256" key="8">
    <source>
        <dbReference type="ARBA" id="ARBA00023125"/>
    </source>
</evidence>
<dbReference type="GO" id="GO:0008270">
    <property type="term" value="F:zinc ion binding"/>
    <property type="evidence" value="ECO:0007669"/>
    <property type="project" value="UniProtKB-KW"/>
</dbReference>
<dbReference type="InterPro" id="IPR003879">
    <property type="entry name" value="Butyrophylin_SPRY"/>
</dbReference>
<sequence>MTEQMTLRGTLKGHNGWVTQIATTPQFPDMILSASRVAMTLDPTSAHRSLAVSKDGRSVRHGDPRRDVPPSPQRFDPYVFVLGSRRITSGRCYWEVDVGDKTEWDLGVCKEAAVRKGTGPLNPPAGFWRLWLRNNDRYKALATRPVAVAVAAKPRRVGIYLDYDGGDITFYDATNRRHLYTYSGAFAGALRPLFSPDPAWTSDTDGSASPEPHDDPAARRPRNGASGNHPGRRARHRGGKPPEKHACVVCGKSFSRAASLTRHQKLHVGDKRFACPTCRRSFACGSALREHRESRGCRQRPHKCRGCEKRFASAKSLQKHRKVHLQNGAFRCPDCGKTLTSNAALVTHRRIHTGERPYGCPECGKRFMATKSLNKHRKRHTENGAFACPDCGKTLTSKSTLIIHRRIHTGERPYACPDCGKSFMATKSLSKHRKSHTEGAAHPKNTENRPKSSGVAARLRSRGANPREVFLEGSSLKKRQKDHALEKPHQCPHCGIRFTLHSTLLLHQKSHVGPRPYVCSDCGKGFRDATTLRRHHRIHTGEKPYECSYCQKSFRASSTLIIHRRIHTGEKPYKCTKCPKCFMSSSSLMKHLRTHLRKELLLGPSQ</sequence>
<dbReference type="Pfam" id="PF00622">
    <property type="entry name" value="SPRY"/>
    <property type="match status" value="1"/>
</dbReference>
<dbReference type="OrthoDB" id="6077919at2759"/>
<organism evidence="15 16">
    <name type="scientific">Patagioenas fasciata monilis</name>
    <dbReference type="NCBI Taxonomy" id="372326"/>
    <lineage>
        <taxon>Eukaryota</taxon>
        <taxon>Metazoa</taxon>
        <taxon>Chordata</taxon>
        <taxon>Craniata</taxon>
        <taxon>Vertebrata</taxon>
        <taxon>Euteleostomi</taxon>
        <taxon>Archelosauria</taxon>
        <taxon>Archosauria</taxon>
        <taxon>Dinosauria</taxon>
        <taxon>Saurischia</taxon>
        <taxon>Theropoda</taxon>
        <taxon>Coelurosauria</taxon>
        <taxon>Aves</taxon>
        <taxon>Neognathae</taxon>
        <taxon>Neoaves</taxon>
        <taxon>Columbimorphae</taxon>
        <taxon>Columbiformes</taxon>
        <taxon>Columbidae</taxon>
        <taxon>Patagioenas</taxon>
    </lineage>
</organism>
<dbReference type="InterPro" id="IPR003877">
    <property type="entry name" value="SPRY_dom"/>
</dbReference>
<evidence type="ECO:0000256" key="11">
    <source>
        <dbReference type="PROSITE-ProRule" id="PRU00042"/>
    </source>
</evidence>
<dbReference type="FunFam" id="3.30.160.60:FF:001968">
    <property type="entry name" value="chorion transcription factor Cf2 isoform X3"/>
    <property type="match status" value="2"/>
</dbReference>
<dbReference type="FunFam" id="3.30.160.60:FF:000065">
    <property type="entry name" value="B-cell CLL/lymphoma 6, member B"/>
    <property type="match status" value="1"/>
</dbReference>
<keyword evidence="4" id="KW-0677">Repeat</keyword>
<feature type="domain" description="B30.2/SPRY" evidence="14">
    <location>
        <begin position="19"/>
        <end position="213"/>
    </location>
</feature>
<keyword evidence="5 11" id="KW-0863">Zinc-finger</keyword>
<keyword evidence="6" id="KW-0862">Zinc</keyword>
<proteinExistence type="inferred from homology"/>
<protein>
    <submittedName>
        <fullName evidence="15">Zinc finger protein 154</fullName>
    </submittedName>
</protein>
<dbReference type="InterPro" id="IPR013087">
    <property type="entry name" value="Znf_C2H2_type"/>
</dbReference>
<dbReference type="InterPro" id="IPR013320">
    <property type="entry name" value="ConA-like_dom_sf"/>
</dbReference>
<evidence type="ECO:0000256" key="4">
    <source>
        <dbReference type="ARBA" id="ARBA00022737"/>
    </source>
</evidence>
<dbReference type="InterPro" id="IPR050752">
    <property type="entry name" value="C2H2-ZF_domain"/>
</dbReference>
<dbReference type="InterPro" id="IPR006574">
    <property type="entry name" value="PRY"/>
</dbReference>
<feature type="domain" description="C2H2-type" evidence="13">
    <location>
        <begin position="489"/>
        <end position="516"/>
    </location>
</feature>
<dbReference type="PROSITE" id="PS50157">
    <property type="entry name" value="ZINC_FINGER_C2H2_2"/>
    <property type="match status" value="11"/>
</dbReference>
<evidence type="ECO:0000256" key="7">
    <source>
        <dbReference type="ARBA" id="ARBA00023015"/>
    </source>
</evidence>
<dbReference type="PRINTS" id="PR01407">
    <property type="entry name" value="BUTYPHLNCDUF"/>
</dbReference>
<accession>A0A1V4K4Q7</accession>
<gene>
    <name evidence="15" type="ORF">AV530_008841</name>
</gene>
<comment type="similarity">
    <text evidence="2">Belongs to the krueppel C2H2-type zinc-finger protein family.</text>
</comment>
<dbReference type="PROSITE" id="PS00028">
    <property type="entry name" value="ZINC_FINGER_C2H2_1"/>
    <property type="match status" value="10"/>
</dbReference>
<feature type="compositionally biased region" description="Basic and acidic residues" evidence="12">
    <location>
        <begin position="436"/>
        <end position="450"/>
    </location>
</feature>
<dbReference type="FunFam" id="3.30.160.60:FF:002343">
    <property type="entry name" value="Zinc finger protein 33A"/>
    <property type="match status" value="1"/>
</dbReference>
<dbReference type="Pfam" id="PF00096">
    <property type="entry name" value="zf-C2H2"/>
    <property type="match status" value="9"/>
</dbReference>
<dbReference type="InterPro" id="IPR001870">
    <property type="entry name" value="B30.2/SPRY"/>
</dbReference>
<feature type="domain" description="C2H2-type" evidence="13">
    <location>
        <begin position="273"/>
        <end position="301"/>
    </location>
</feature>
<name>A0A1V4K4Q7_PATFA</name>
<dbReference type="SUPFAM" id="SSF49899">
    <property type="entry name" value="Concanavalin A-like lectins/glucanases"/>
    <property type="match status" value="1"/>
</dbReference>
<evidence type="ECO:0000256" key="1">
    <source>
        <dbReference type="ARBA" id="ARBA00004123"/>
    </source>
</evidence>
<keyword evidence="8" id="KW-0238">DNA-binding</keyword>
<evidence type="ECO:0000256" key="9">
    <source>
        <dbReference type="ARBA" id="ARBA00023163"/>
    </source>
</evidence>
<comment type="caution">
    <text evidence="15">The sequence shown here is derived from an EMBL/GenBank/DDBJ whole genome shotgun (WGS) entry which is preliminary data.</text>
</comment>
<dbReference type="SMART" id="SM00589">
    <property type="entry name" value="PRY"/>
    <property type="match status" value="1"/>
</dbReference>
<dbReference type="PROSITE" id="PS50188">
    <property type="entry name" value="B302_SPRY"/>
    <property type="match status" value="1"/>
</dbReference>
<dbReference type="PANTHER" id="PTHR24384:SF242">
    <property type="entry name" value="ZINC FINGER PROTEIN 628"/>
    <property type="match status" value="1"/>
</dbReference>
<dbReference type="GO" id="GO:0005634">
    <property type="term" value="C:nucleus"/>
    <property type="evidence" value="ECO:0007669"/>
    <property type="project" value="UniProtKB-SubCell"/>
</dbReference>
<feature type="domain" description="C2H2-type" evidence="13">
    <location>
        <begin position="573"/>
        <end position="600"/>
    </location>
</feature>
<dbReference type="FunFam" id="3.30.160.60:FF:000508">
    <property type="entry name" value="Myeloid zinc finger 1"/>
    <property type="match status" value="1"/>
</dbReference>
<feature type="compositionally biased region" description="Basic residues" evidence="12">
    <location>
        <begin position="230"/>
        <end position="239"/>
    </location>
</feature>
<keyword evidence="3" id="KW-0479">Metal-binding</keyword>
<feature type="region of interest" description="Disordered" evidence="12">
    <location>
        <begin position="49"/>
        <end position="72"/>
    </location>
</feature>
<dbReference type="GO" id="GO:0042802">
    <property type="term" value="F:identical protein binding"/>
    <property type="evidence" value="ECO:0007669"/>
    <property type="project" value="UniProtKB-ARBA"/>
</dbReference>
<dbReference type="AlphaFoldDB" id="A0A1V4K4Q7"/>
<evidence type="ECO:0000313" key="15">
    <source>
        <dbReference type="EMBL" id="OPJ79460.1"/>
    </source>
</evidence>
<keyword evidence="10" id="KW-0539">Nucleus</keyword>
<keyword evidence="9" id="KW-0804">Transcription</keyword>
<evidence type="ECO:0000256" key="3">
    <source>
        <dbReference type="ARBA" id="ARBA00022723"/>
    </source>
</evidence>
<feature type="domain" description="C2H2-type" evidence="13">
    <location>
        <begin position="517"/>
        <end position="544"/>
    </location>
</feature>
<evidence type="ECO:0000256" key="12">
    <source>
        <dbReference type="SAM" id="MobiDB-lite"/>
    </source>
</evidence>
<dbReference type="Gene3D" id="3.30.160.60">
    <property type="entry name" value="Classic Zinc Finger"/>
    <property type="match status" value="11"/>
</dbReference>
<dbReference type="FunFam" id="3.30.160.60:FF:000045">
    <property type="entry name" value="ZFP69 zinc finger protein B"/>
    <property type="match status" value="1"/>
</dbReference>
<feature type="domain" description="C2H2-type" evidence="13">
    <location>
        <begin position="386"/>
        <end position="413"/>
    </location>
</feature>
<feature type="domain" description="C2H2-type" evidence="13">
    <location>
        <begin position="245"/>
        <end position="272"/>
    </location>
</feature>
<comment type="subcellular location">
    <subcellularLocation>
        <location evidence="1">Nucleus</location>
    </subcellularLocation>
</comment>
<feature type="region of interest" description="Disordered" evidence="12">
    <location>
        <begin position="427"/>
        <end position="464"/>
    </location>
</feature>
<feature type="domain" description="C2H2-type" evidence="13">
    <location>
        <begin position="302"/>
        <end position="329"/>
    </location>
</feature>
<dbReference type="SMART" id="SM00449">
    <property type="entry name" value="SPRY"/>
    <property type="match status" value="1"/>
</dbReference>
<dbReference type="FunFam" id="3.30.160.60:FF:000557">
    <property type="entry name" value="zinc finger and SCAN domain-containing protein 29"/>
    <property type="match status" value="1"/>
</dbReference>
<evidence type="ECO:0000256" key="6">
    <source>
        <dbReference type="ARBA" id="ARBA00022833"/>
    </source>
</evidence>
<evidence type="ECO:0000259" key="13">
    <source>
        <dbReference type="PROSITE" id="PS50157"/>
    </source>
</evidence>
<feature type="domain" description="C2H2-type" evidence="13">
    <location>
        <begin position="545"/>
        <end position="572"/>
    </location>
</feature>
<feature type="domain" description="C2H2-type" evidence="13">
    <location>
        <begin position="414"/>
        <end position="441"/>
    </location>
</feature>
<dbReference type="Proteomes" id="UP000190648">
    <property type="component" value="Unassembled WGS sequence"/>
</dbReference>
<evidence type="ECO:0000313" key="16">
    <source>
        <dbReference type="Proteomes" id="UP000190648"/>
    </source>
</evidence>
<dbReference type="SMART" id="SM00355">
    <property type="entry name" value="ZnF_C2H2"/>
    <property type="match status" value="11"/>
</dbReference>
<feature type="compositionally biased region" description="Basic and acidic residues" evidence="12">
    <location>
        <begin position="54"/>
        <end position="68"/>
    </location>
</feature>
<evidence type="ECO:0000256" key="10">
    <source>
        <dbReference type="ARBA" id="ARBA00023242"/>
    </source>
</evidence>
<feature type="region of interest" description="Disordered" evidence="12">
    <location>
        <begin position="198"/>
        <end position="244"/>
    </location>
</feature>
<evidence type="ECO:0000256" key="2">
    <source>
        <dbReference type="ARBA" id="ARBA00006991"/>
    </source>
</evidence>
<dbReference type="FunFam" id="2.60.120.920:FF:000004">
    <property type="entry name" value="Butyrophilin subfamily 1 member A1"/>
    <property type="match status" value="1"/>
</dbReference>
<dbReference type="FunFam" id="3.30.160.60:FF:000295">
    <property type="entry name" value="zinc finger protein 19"/>
    <property type="match status" value="1"/>
</dbReference>
<dbReference type="FunFam" id="3.30.160.60:FF:000862">
    <property type="entry name" value="zinc finger protein 697"/>
    <property type="match status" value="1"/>
</dbReference>
<evidence type="ECO:0000259" key="14">
    <source>
        <dbReference type="PROSITE" id="PS50188"/>
    </source>
</evidence>
<evidence type="ECO:0000256" key="5">
    <source>
        <dbReference type="ARBA" id="ARBA00022771"/>
    </source>
</evidence>
<dbReference type="InterPro" id="IPR043136">
    <property type="entry name" value="B30.2/SPRY_sf"/>
</dbReference>
<keyword evidence="7" id="KW-0805">Transcription regulation</keyword>
<dbReference type="SUPFAM" id="SSF57667">
    <property type="entry name" value="beta-beta-alpha zinc fingers"/>
    <property type="match status" value="6"/>
</dbReference>
<feature type="domain" description="C2H2-type" evidence="13">
    <location>
        <begin position="330"/>
        <end position="357"/>
    </location>
</feature>
<dbReference type="GO" id="GO:0000981">
    <property type="term" value="F:DNA-binding transcription factor activity, RNA polymerase II-specific"/>
    <property type="evidence" value="ECO:0007669"/>
    <property type="project" value="TreeGrafter"/>
</dbReference>
<dbReference type="PANTHER" id="PTHR24384">
    <property type="entry name" value="FINGER PUTATIVE TRANSCRIPTION FACTOR FAMILY-RELATED"/>
    <property type="match status" value="1"/>
</dbReference>
<reference evidence="15 16" key="1">
    <citation type="submission" date="2016-02" db="EMBL/GenBank/DDBJ databases">
        <title>Band-tailed pigeon sequencing and assembly.</title>
        <authorList>
            <person name="Soares A.E."/>
            <person name="Novak B.J."/>
            <person name="Rice E.S."/>
            <person name="O'Connell B."/>
            <person name="Chang D."/>
            <person name="Weber S."/>
            <person name="Shapiro B."/>
        </authorList>
    </citation>
    <scope>NUCLEOTIDE SEQUENCE [LARGE SCALE GENOMIC DNA]</scope>
    <source>
        <strain evidence="15">BTP2013</strain>
        <tissue evidence="15">Blood</tissue>
    </source>
</reference>